<dbReference type="EMBL" id="JAPEVI010000003">
    <property type="protein sequence ID" value="MCX2724831.1"/>
    <property type="molecule type" value="Genomic_DNA"/>
</dbReference>
<dbReference type="Proteomes" id="UP001300261">
    <property type="component" value="Unassembled WGS sequence"/>
</dbReference>
<feature type="transmembrane region" description="Helical" evidence="11">
    <location>
        <begin position="387"/>
        <end position="411"/>
    </location>
</feature>
<keyword evidence="2 10" id="KW-0813">Transport</keyword>
<evidence type="ECO:0000256" key="9">
    <source>
        <dbReference type="ARBA" id="ARBA00023136"/>
    </source>
</evidence>
<dbReference type="PIRSF" id="PIRSF006247">
    <property type="entry name" value="TrkH"/>
    <property type="match status" value="1"/>
</dbReference>
<keyword evidence="9 10" id="KW-0472">Membrane</keyword>
<proteinExistence type="inferred from homology"/>
<feature type="transmembrane region" description="Helical" evidence="11">
    <location>
        <begin position="266"/>
        <end position="289"/>
    </location>
</feature>
<dbReference type="PANTHER" id="PTHR32024:SF3">
    <property type="entry name" value="TRK SYSTEM POTASSIUM UPTAKE PROTEIN"/>
    <property type="match status" value="1"/>
</dbReference>
<keyword evidence="7 11" id="KW-1133">Transmembrane helix</keyword>
<evidence type="ECO:0000256" key="8">
    <source>
        <dbReference type="ARBA" id="ARBA00023065"/>
    </source>
</evidence>
<feature type="transmembrane region" description="Helical" evidence="11">
    <location>
        <begin position="178"/>
        <end position="199"/>
    </location>
</feature>
<protein>
    <recommendedName>
        <fullName evidence="10">Trk system potassium uptake protein</fullName>
    </recommendedName>
</protein>
<evidence type="ECO:0000256" key="5">
    <source>
        <dbReference type="ARBA" id="ARBA00022692"/>
    </source>
</evidence>
<feature type="transmembrane region" description="Helical" evidence="11">
    <location>
        <begin position="322"/>
        <end position="343"/>
    </location>
</feature>
<dbReference type="RefSeq" id="WP_265965150.1">
    <property type="nucleotide sequence ID" value="NZ_JAPEVI010000003.1"/>
</dbReference>
<name>A0ABT3R6S1_9HYPH</name>
<keyword evidence="4 10" id="KW-0633">Potassium transport</keyword>
<keyword evidence="6 10" id="KW-0630">Potassium</keyword>
<comment type="subcellular location">
    <subcellularLocation>
        <location evidence="10">Cell inner membrane</location>
        <topology evidence="10">Multi-pass membrane protein</topology>
    </subcellularLocation>
    <subcellularLocation>
        <location evidence="1">Cell membrane</location>
        <topology evidence="1">Multi-pass membrane protein</topology>
    </subcellularLocation>
</comment>
<reference evidence="12 13" key="1">
    <citation type="journal article" date="2016" name="Int. J. Syst. Evol. Microbiol.">
        <title>Labrenzia salina sp. nov., isolated from the rhizosphere of the halophyte Arthrocnemum macrostachyum.</title>
        <authorList>
            <person name="Camacho M."/>
            <person name="Redondo-Gomez S."/>
            <person name="Rodriguez-Llorente I."/>
            <person name="Rohde M."/>
            <person name="Sproer C."/>
            <person name="Schumann P."/>
            <person name="Klenk H.P."/>
            <person name="Montero-Calasanz M.D.C."/>
        </authorList>
    </citation>
    <scope>NUCLEOTIDE SEQUENCE [LARGE SCALE GENOMIC DNA]</scope>
    <source>
        <strain evidence="12 13">DSM 29163</strain>
    </source>
</reference>
<evidence type="ECO:0000256" key="11">
    <source>
        <dbReference type="SAM" id="Phobius"/>
    </source>
</evidence>
<sequence length="479" mass="51756">MNFRAIALPIGRLLLLISLLMIIPAMADVFASNPDWQVFLTSALVLGTTGVLMTLAFRGERPPGNFREALIFVNAAWFAFSFAGAIPFYFSGLGISFTDAFFETASGVTTTGSTILTGLDVLPPGILLWRSLLQWIGGIGVIAIGIWLLPGLRVGGSQLFALESSEKTNKPYGHVGPFVYRLLAIYGGLTVSCVLLYLMCGMSFFNAVNHAMTTVSTGGFSTSDQSFGQFPGLAAYWVAIFFMLASAVPFLYLIRSIEHRRFGEDIQIILLLGIVAAAAFTVFLLQRFMVEDAPFQTFTFAAFNVVSVITTTGYAANDYLQFGTAVIAIFFVLTFFGGCSGSTSGGFKMFRVAILTSYIRALLRRIVRPHRVIDARYQGHAVSNTVLEGILVFAVLYTGAFAAFSVVYMMLGMDLETALSASITALANVGPGIGETIGPSGTFQSLSDTAKWFLASEMILGRLEILAGILLLSPDFWLE</sequence>
<evidence type="ECO:0000313" key="12">
    <source>
        <dbReference type="EMBL" id="MCX2724831.1"/>
    </source>
</evidence>
<evidence type="ECO:0000256" key="7">
    <source>
        <dbReference type="ARBA" id="ARBA00022989"/>
    </source>
</evidence>
<comment type="function">
    <text evidence="10">Low-affinity potassium transport system. Interacts with Trk system potassium uptake protein TrkA.</text>
</comment>
<keyword evidence="5 11" id="KW-0812">Transmembrane</keyword>
<evidence type="ECO:0000256" key="3">
    <source>
        <dbReference type="ARBA" id="ARBA00022475"/>
    </source>
</evidence>
<accession>A0ABT3R6S1</accession>
<dbReference type="InterPro" id="IPR003445">
    <property type="entry name" value="Cat_transpt"/>
</dbReference>
<evidence type="ECO:0000256" key="10">
    <source>
        <dbReference type="PIRNR" id="PIRNR006247"/>
    </source>
</evidence>
<feature type="transmembrane region" description="Helical" evidence="11">
    <location>
        <begin position="132"/>
        <end position="149"/>
    </location>
</feature>
<dbReference type="InterPro" id="IPR004772">
    <property type="entry name" value="TrkH"/>
</dbReference>
<evidence type="ECO:0000256" key="2">
    <source>
        <dbReference type="ARBA" id="ARBA00022448"/>
    </source>
</evidence>
<comment type="similarity">
    <text evidence="10">Belongs to the TrkH potassium transport family.</text>
</comment>
<evidence type="ECO:0000313" key="13">
    <source>
        <dbReference type="Proteomes" id="UP001300261"/>
    </source>
</evidence>
<comment type="caution">
    <text evidence="12">The sequence shown here is derived from an EMBL/GenBank/DDBJ whole genome shotgun (WGS) entry which is preliminary data.</text>
</comment>
<evidence type="ECO:0000256" key="1">
    <source>
        <dbReference type="ARBA" id="ARBA00004651"/>
    </source>
</evidence>
<keyword evidence="10" id="KW-0997">Cell inner membrane</keyword>
<feature type="transmembrane region" description="Helical" evidence="11">
    <location>
        <begin position="37"/>
        <end position="57"/>
    </location>
</feature>
<evidence type="ECO:0000256" key="6">
    <source>
        <dbReference type="ARBA" id="ARBA00022958"/>
    </source>
</evidence>
<keyword evidence="3 10" id="KW-1003">Cell membrane</keyword>
<keyword evidence="13" id="KW-1185">Reference proteome</keyword>
<keyword evidence="8 10" id="KW-0406">Ion transport</keyword>
<organism evidence="12 13">
    <name type="scientific">Roseibium salinum</name>
    <dbReference type="NCBI Taxonomy" id="1604349"/>
    <lineage>
        <taxon>Bacteria</taxon>
        <taxon>Pseudomonadati</taxon>
        <taxon>Pseudomonadota</taxon>
        <taxon>Alphaproteobacteria</taxon>
        <taxon>Hyphomicrobiales</taxon>
        <taxon>Stappiaceae</taxon>
        <taxon>Roseibium</taxon>
    </lineage>
</organism>
<dbReference type="PANTHER" id="PTHR32024">
    <property type="entry name" value="TRK SYSTEM POTASSIUM UPTAKE PROTEIN TRKG-RELATED"/>
    <property type="match status" value="1"/>
</dbReference>
<evidence type="ECO:0000256" key="4">
    <source>
        <dbReference type="ARBA" id="ARBA00022538"/>
    </source>
</evidence>
<gene>
    <name evidence="12" type="ORF">ON753_21065</name>
</gene>
<feature type="transmembrane region" description="Helical" evidence="11">
    <location>
        <begin position="69"/>
        <end position="90"/>
    </location>
</feature>
<dbReference type="Pfam" id="PF02386">
    <property type="entry name" value="TrkH"/>
    <property type="match status" value="1"/>
</dbReference>
<feature type="transmembrane region" description="Helical" evidence="11">
    <location>
        <begin position="234"/>
        <end position="254"/>
    </location>
</feature>